<dbReference type="eggNOG" id="ENOG502ZTID">
    <property type="taxonomic scope" value="Bacteria"/>
</dbReference>
<dbReference type="Proteomes" id="UP000005952">
    <property type="component" value="Chromosome"/>
</dbReference>
<dbReference type="HOGENOM" id="CLU_171024_0_0_5"/>
<feature type="signal peptide" evidence="1">
    <location>
        <begin position="1"/>
        <end position="26"/>
    </location>
</feature>
<dbReference type="EMBL" id="CP005587">
    <property type="protein sequence ID" value="AGK58778.1"/>
    <property type="molecule type" value="Genomic_DNA"/>
</dbReference>
<gene>
    <name evidence="2" type="ORF">HYPDE_35533</name>
</gene>
<evidence type="ECO:0000313" key="3">
    <source>
        <dbReference type="Proteomes" id="UP000005952"/>
    </source>
</evidence>
<evidence type="ECO:0008006" key="4">
    <source>
        <dbReference type="Google" id="ProtNLM"/>
    </source>
</evidence>
<reference evidence="2 3" key="1">
    <citation type="journal article" date="2013" name="Genome Announc.">
        <title>Genome sequences for three denitrifying bacterial strains isolated from a uranium- and nitrate-contaminated subsurface environment.</title>
        <authorList>
            <person name="Venkatramanan R."/>
            <person name="Prakash O."/>
            <person name="Woyke T."/>
            <person name="Chain P."/>
            <person name="Goodwin L.A."/>
            <person name="Watson D."/>
            <person name="Brooks S."/>
            <person name="Kostka J.E."/>
            <person name="Green S.J."/>
        </authorList>
    </citation>
    <scope>NUCLEOTIDE SEQUENCE [LARGE SCALE GENOMIC DNA]</scope>
    <source>
        <strain evidence="2 3">1NES1</strain>
    </source>
</reference>
<organism evidence="2 3">
    <name type="scientific">Hyphomicrobium denitrificans 1NES1</name>
    <dbReference type="NCBI Taxonomy" id="670307"/>
    <lineage>
        <taxon>Bacteria</taxon>
        <taxon>Pseudomonadati</taxon>
        <taxon>Pseudomonadota</taxon>
        <taxon>Alphaproteobacteria</taxon>
        <taxon>Hyphomicrobiales</taxon>
        <taxon>Hyphomicrobiaceae</taxon>
        <taxon>Hyphomicrobium</taxon>
    </lineage>
</organism>
<sequence>MAKKHSAAISLAAAGLAVTMVQPASAAIKCSNGFQLVDGAMLSTPYCRDNLVAAVARQYGFNAPDAKVRNNPNFKRHVCRFVGQDIRIKEACDEVNPNGRGRF</sequence>
<evidence type="ECO:0000256" key="1">
    <source>
        <dbReference type="SAM" id="SignalP"/>
    </source>
</evidence>
<keyword evidence="3" id="KW-1185">Reference proteome</keyword>
<dbReference type="OrthoDB" id="7933619at2"/>
<proteinExistence type="predicted"/>
<feature type="chain" id="PRO_5004105198" description="YARHG domain-containing protein" evidence="1">
    <location>
        <begin position="27"/>
        <end position="103"/>
    </location>
</feature>
<protein>
    <recommendedName>
        <fullName evidence="4">YARHG domain-containing protein</fullName>
    </recommendedName>
</protein>
<dbReference type="RefSeq" id="WP_015598797.1">
    <property type="nucleotide sequence ID" value="NC_021172.1"/>
</dbReference>
<dbReference type="AlphaFoldDB" id="N0B6X5"/>
<keyword evidence="1" id="KW-0732">Signal</keyword>
<evidence type="ECO:0000313" key="2">
    <source>
        <dbReference type="EMBL" id="AGK58778.1"/>
    </source>
</evidence>
<accession>N0B6X5</accession>
<dbReference type="KEGG" id="hdt:HYPDE_35533"/>
<name>N0B6X5_9HYPH</name>